<dbReference type="InterPro" id="IPR035906">
    <property type="entry name" value="MetI-like_sf"/>
</dbReference>
<dbReference type="CDD" id="cd06261">
    <property type="entry name" value="TM_PBP2"/>
    <property type="match status" value="2"/>
</dbReference>
<feature type="transmembrane region" description="Helical" evidence="7">
    <location>
        <begin position="322"/>
        <end position="343"/>
    </location>
</feature>
<feature type="transmembrane region" description="Helical" evidence="7">
    <location>
        <begin position="389"/>
        <end position="410"/>
    </location>
</feature>
<dbReference type="Gene3D" id="1.10.3720.10">
    <property type="entry name" value="MetI-like"/>
    <property type="match status" value="1"/>
</dbReference>
<evidence type="ECO:0000256" key="7">
    <source>
        <dbReference type="RuleBase" id="RU363032"/>
    </source>
</evidence>
<keyword evidence="4 7" id="KW-0812">Transmembrane</keyword>
<dbReference type="PROSITE" id="PS50928">
    <property type="entry name" value="ABC_TM1"/>
    <property type="match status" value="1"/>
</dbReference>
<dbReference type="InterPro" id="IPR050366">
    <property type="entry name" value="BP-dependent_transpt_permease"/>
</dbReference>
<feature type="region of interest" description="Disordered" evidence="8">
    <location>
        <begin position="258"/>
        <end position="285"/>
    </location>
</feature>
<evidence type="ECO:0000256" key="6">
    <source>
        <dbReference type="ARBA" id="ARBA00023136"/>
    </source>
</evidence>
<dbReference type="Gene3D" id="3.40.50.300">
    <property type="entry name" value="P-loop containing nucleotide triphosphate hydrolases"/>
    <property type="match status" value="1"/>
</dbReference>
<dbReference type="InterPro" id="IPR045621">
    <property type="entry name" value="BPD_transp_1_N"/>
</dbReference>
<dbReference type="PANTHER" id="PTHR43386:SF1">
    <property type="entry name" value="D,D-DIPEPTIDE TRANSPORT SYSTEM PERMEASE PROTEIN DDPC-RELATED"/>
    <property type="match status" value="1"/>
</dbReference>
<dbReference type="InterPro" id="IPR000515">
    <property type="entry name" value="MetI-like"/>
</dbReference>
<evidence type="ECO:0000256" key="4">
    <source>
        <dbReference type="ARBA" id="ARBA00022692"/>
    </source>
</evidence>
<dbReference type="AlphaFoldDB" id="Q9ZHG1"/>
<feature type="non-terminal residue" evidence="10">
    <location>
        <position position="714"/>
    </location>
</feature>
<feature type="compositionally biased region" description="Basic residues" evidence="8">
    <location>
        <begin position="274"/>
        <end position="285"/>
    </location>
</feature>
<keyword evidence="3" id="KW-1003">Cell membrane</keyword>
<feature type="transmembrane region" description="Helical" evidence="7">
    <location>
        <begin position="82"/>
        <end position="105"/>
    </location>
</feature>
<feature type="transmembrane region" description="Helical" evidence="7">
    <location>
        <begin position="554"/>
        <end position="572"/>
    </location>
</feature>
<evidence type="ECO:0000259" key="9">
    <source>
        <dbReference type="PROSITE" id="PS50928"/>
    </source>
</evidence>
<proteinExistence type="inferred from homology"/>
<dbReference type="GO" id="GO:0005886">
    <property type="term" value="C:plasma membrane"/>
    <property type="evidence" value="ECO:0007669"/>
    <property type="project" value="UniProtKB-SubCell"/>
</dbReference>
<dbReference type="EMBL" id="AF063589">
    <property type="protein sequence ID" value="AAC77916.1"/>
    <property type="molecule type" value="Genomic_DNA"/>
</dbReference>
<dbReference type="InterPro" id="IPR025966">
    <property type="entry name" value="OppC_N"/>
</dbReference>
<comment type="similarity">
    <text evidence="7">Belongs to the binding-protein-dependent transport system permease family.</text>
</comment>
<keyword evidence="2 7" id="KW-0813">Transport</keyword>
<organism evidence="10">
    <name type="scientific">Rhodococcoides fascians</name>
    <name type="common">Rhodococcus fascians</name>
    <dbReference type="NCBI Taxonomy" id="1828"/>
    <lineage>
        <taxon>Bacteria</taxon>
        <taxon>Bacillati</taxon>
        <taxon>Actinomycetota</taxon>
        <taxon>Actinomycetes</taxon>
        <taxon>Mycobacteriales</taxon>
        <taxon>Nocardiaceae</taxon>
        <taxon>Rhodococcoides</taxon>
    </lineage>
</organism>
<evidence type="ECO:0000256" key="1">
    <source>
        <dbReference type="ARBA" id="ARBA00004651"/>
    </source>
</evidence>
<comment type="subcellular location">
    <subcellularLocation>
        <location evidence="1 7">Cell membrane</location>
        <topology evidence="1 7">Multi-pass membrane protein</topology>
    </subcellularLocation>
</comment>
<dbReference type="Pfam" id="PF00528">
    <property type="entry name" value="BPD_transp_1"/>
    <property type="match status" value="1"/>
</dbReference>
<dbReference type="Pfam" id="PF00005">
    <property type="entry name" value="ABC_tran"/>
    <property type="match status" value="1"/>
</dbReference>
<sequence length="714" mass="77089">MSFLVFSLVALVPGDPAATLAGGDSASPATIEQIRQELNLNDPFLVQYKDWLVGAVQFDFGNSLYTQQPVAEELAQRLPVTLSLAVAVFILVIPFSVIIGVIGGLRPNAFVDRVLQFLTSLAVSMPPFWVALVLISIFAVNLGVLPAYGFSPFTDGPVAWLETIILPGCGHRTGLCRRAVQAGPGRPGRHDAVVLHPDRLGKGWIDTASCHGPRAEELGDTRSDRDGFADRIDSWWNRHHRTDLQHSRNWKLHARSGYQQGRCRDPGSGDHLRDRQRHRQSWRRHHLRISQPESARVMKTRKSKGSEGEFARAARRFRHNPVAMTALIFVLVVAIAGFMYSFVAPYDPNEQLDVAPFSGPSADHWFGTDGLGRDVLSRLLAGASVSLRFSVIVVVTALIVALPIGLFSGYIGRWPDTLLMRIMEGIHSFPAIVLAIAIVGILGPSLLNAGIAVAVAVVPGFARLIRAQALSVREEVFIDASRAIGTPTRRILLRHLFPNVLSPLIVQVAVVLGFALLAEAGLSYLGLGVQPPQASWGSMLRQATDSQLTNPWGVLPPGIAIVLVVLAFNTIGEGLRTALGTSAPVRKLGRLGLTAVDRAVADHEPLPTTSTKGKGDLLVVDKLAVEVQREDGAVRILDDVSFSIAAGETLGLVGESGSGKSVTSLTIMRLLPSPPTKVTNGGIYFEGRDLLSLPFKEMSALRGSEIAMVFQDPL</sequence>
<dbReference type="PANTHER" id="PTHR43386">
    <property type="entry name" value="OLIGOPEPTIDE TRANSPORT SYSTEM PERMEASE PROTEIN APPC"/>
    <property type="match status" value="1"/>
</dbReference>
<dbReference type="Pfam" id="PF19300">
    <property type="entry name" value="BPD_transp_1_N"/>
    <property type="match status" value="1"/>
</dbReference>
<name>Q9ZHG1_RHOFA</name>
<feature type="compositionally biased region" description="Basic and acidic residues" evidence="8">
    <location>
        <begin position="262"/>
        <end position="273"/>
    </location>
</feature>
<feature type="transmembrane region" description="Helical" evidence="7">
    <location>
        <begin position="496"/>
        <end position="518"/>
    </location>
</feature>
<dbReference type="InterPro" id="IPR003439">
    <property type="entry name" value="ABC_transporter-like_ATP-bd"/>
</dbReference>
<dbReference type="InterPro" id="IPR027417">
    <property type="entry name" value="P-loop_NTPase"/>
</dbReference>
<evidence type="ECO:0000256" key="8">
    <source>
        <dbReference type="SAM" id="MobiDB-lite"/>
    </source>
</evidence>
<keyword evidence="5 7" id="KW-1133">Transmembrane helix</keyword>
<feature type="domain" description="ABC transmembrane type-1" evidence="9">
    <location>
        <begin position="387"/>
        <end position="572"/>
    </location>
</feature>
<evidence type="ECO:0000256" key="2">
    <source>
        <dbReference type="ARBA" id="ARBA00022448"/>
    </source>
</evidence>
<dbReference type="Pfam" id="PF12911">
    <property type="entry name" value="OppC_N"/>
    <property type="match status" value="1"/>
</dbReference>
<protein>
    <recommendedName>
        <fullName evidence="9">ABC transmembrane type-1 domain-containing protein</fullName>
    </recommendedName>
</protein>
<evidence type="ECO:0000256" key="5">
    <source>
        <dbReference type="ARBA" id="ARBA00022989"/>
    </source>
</evidence>
<keyword evidence="6 7" id="KW-0472">Membrane</keyword>
<dbReference type="GO" id="GO:0055085">
    <property type="term" value="P:transmembrane transport"/>
    <property type="evidence" value="ECO:0007669"/>
    <property type="project" value="InterPro"/>
</dbReference>
<dbReference type="GO" id="GO:0005524">
    <property type="term" value="F:ATP binding"/>
    <property type="evidence" value="ECO:0007669"/>
    <property type="project" value="InterPro"/>
</dbReference>
<evidence type="ECO:0000313" key="10">
    <source>
        <dbReference type="EMBL" id="AAC77916.1"/>
    </source>
</evidence>
<evidence type="ECO:0000256" key="3">
    <source>
        <dbReference type="ARBA" id="ARBA00022475"/>
    </source>
</evidence>
<dbReference type="GO" id="GO:0016887">
    <property type="term" value="F:ATP hydrolysis activity"/>
    <property type="evidence" value="ECO:0007669"/>
    <property type="project" value="InterPro"/>
</dbReference>
<reference evidence="10" key="1">
    <citation type="journal article" date="1999" name="DNA Seq.">
        <title>Cloning of an ORF with homology to Mycobacterium echA1, encoding the enoyl-CoA hydratase, in Rhodococcus fascians.</title>
        <authorList>
            <person name="Humanes L."/>
            <person name="Garcia-Fernandez J.M."/>
            <person name="Roldan J.M."/>
            <person name="Diez J."/>
        </authorList>
    </citation>
    <scope>NUCLEOTIDE SEQUENCE</scope>
    <source>
        <strain evidence="10">NRRL-B-15096</strain>
    </source>
</reference>
<accession>Q9ZHG1</accession>
<dbReference type="SUPFAM" id="SSF52540">
    <property type="entry name" value="P-loop containing nucleoside triphosphate hydrolases"/>
    <property type="match status" value="1"/>
</dbReference>
<dbReference type="SUPFAM" id="SSF161098">
    <property type="entry name" value="MetI-like"/>
    <property type="match status" value="2"/>
</dbReference>